<evidence type="ECO:0000313" key="1">
    <source>
        <dbReference type="EMBL" id="AKA34171.1"/>
    </source>
</evidence>
<dbReference type="InterPro" id="IPR032577">
    <property type="entry name" value="DUF4920"/>
</dbReference>
<keyword evidence="1" id="KW-0032">Aminotransferase</keyword>
<dbReference type="KEGG" id="mlt:VC82_492"/>
<dbReference type="PATRIC" id="fig|516051.4.peg.513"/>
<protein>
    <submittedName>
        <fullName evidence="1">Branched-chain amino acid aminotransferase</fullName>
    </submittedName>
</protein>
<dbReference type="HOGENOM" id="CLU_133122_0_0_10"/>
<dbReference type="Pfam" id="PF16267">
    <property type="entry name" value="DUF4920"/>
    <property type="match status" value="1"/>
</dbReference>
<organism evidence="1 2">
    <name type="scientific">Flagellimonas lutaonensis</name>
    <dbReference type="NCBI Taxonomy" id="516051"/>
    <lineage>
        <taxon>Bacteria</taxon>
        <taxon>Pseudomonadati</taxon>
        <taxon>Bacteroidota</taxon>
        <taxon>Flavobacteriia</taxon>
        <taxon>Flavobacteriales</taxon>
        <taxon>Flavobacteriaceae</taxon>
        <taxon>Flagellimonas</taxon>
    </lineage>
</organism>
<dbReference type="Proteomes" id="UP000032726">
    <property type="component" value="Chromosome"/>
</dbReference>
<dbReference type="OrthoDB" id="129527at2"/>
<proteinExistence type="predicted"/>
<evidence type="ECO:0000313" key="2">
    <source>
        <dbReference type="Proteomes" id="UP000032726"/>
    </source>
</evidence>
<name>A0A0D5YQQ1_9FLAO</name>
<dbReference type="STRING" id="516051.VC82_492"/>
<dbReference type="AlphaFoldDB" id="A0A0D5YQQ1"/>
<keyword evidence="1" id="KW-0808">Transferase</keyword>
<accession>A0A0D5YQQ1</accession>
<dbReference type="RefSeq" id="WP_045800970.1">
    <property type="nucleotide sequence ID" value="NZ_CP011071.1"/>
</dbReference>
<keyword evidence="2" id="KW-1185">Reference proteome</keyword>
<gene>
    <name evidence="1" type="ORF">VC82_492</name>
</gene>
<dbReference type="GO" id="GO:0008483">
    <property type="term" value="F:transaminase activity"/>
    <property type="evidence" value="ECO:0007669"/>
    <property type="project" value="UniProtKB-KW"/>
</dbReference>
<reference evidence="1 2" key="1">
    <citation type="submission" date="2015-03" db="EMBL/GenBank/DDBJ databases">
        <title>Complete genome sequence of Muricauda lutaonensis CC-HSB-11T, isolated from a coastal hot spring.</title>
        <authorList>
            <person name="Kim K.M."/>
        </authorList>
    </citation>
    <scope>NUCLEOTIDE SEQUENCE [LARGE SCALE GENOMIC DNA]</scope>
    <source>
        <strain evidence="1 2">CC-HSB-11</strain>
    </source>
</reference>
<dbReference type="EMBL" id="CP011071">
    <property type="protein sequence ID" value="AKA34171.1"/>
    <property type="molecule type" value="Genomic_DNA"/>
</dbReference>
<sequence>MKLFNILIVVFVGFFMAFGLNAQETVSFFGKTFEKSNKMALNSSIYKSLAANDTLTTQLTGQITEVCQAKGCWMKVDLEDGSQVFVKFKDYGFFVPTDVAGKTVVVSGKAFVEEMSVDEQKHYAADAGATKEKLAKITTPKRTYRFEAEGVLIED</sequence>